<evidence type="ECO:0000313" key="5">
    <source>
        <dbReference type="Proteomes" id="UP000518752"/>
    </source>
</evidence>
<dbReference type="SUPFAM" id="SSF52075">
    <property type="entry name" value="Outer arm dynein light chain 1"/>
    <property type="match status" value="1"/>
</dbReference>
<feature type="region of interest" description="Disordered" evidence="3">
    <location>
        <begin position="202"/>
        <end position="228"/>
    </location>
</feature>
<evidence type="ECO:0000313" key="4">
    <source>
        <dbReference type="EMBL" id="KAF5393544.1"/>
    </source>
</evidence>
<feature type="region of interest" description="Disordered" evidence="3">
    <location>
        <begin position="508"/>
        <end position="530"/>
    </location>
</feature>
<dbReference type="Proteomes" id="UP000518752">
    <property type="component" value="Unassembled WGS sequence"/>
</dbReference>
<dbReference type="PANTHER" id="PTHR48051:SF1">
    <property type="entry name" value="RAS SUPPRESSOR PROTEIN 1"/>
    <property type="match status" value="1"/>
</dbReference>
<dbReference type="OrthoDB" id="660555at2759"/>
<proteinExistence type="predicted"/>
<dbReference type="Gene3D" id="3.80.10.10">
    <property type="entry name" value="Ribonuclease Inhibitor"/>
    <property type="match status" value="1"/>
</dbReference>
<dbReference type="PANTHER" id="PTHR48051">
    <property type="match status" value="1"/>
</dbReference>
<name>A0A8H5I209_9AGAR</name>
<sequence length="555" mass="61420">MTRCMPQYTRFFVYLQHMSHISFRSFISIPSSPSTSPPSSPCPCLDSSPASSPRLDSGNLSDDLELEALELPSQHPLAGSAKQTKQPRIYEQKPKRSLSPSSPVVETLKRARFLEGQPPSPSEFHGSSFDSTKSSDFDPGENSSWPDGKSPEQLFRDVIDTAVTESSRHICFERKSLSYIPEEAIRDLQDIVILDSRSERAFASHEAPSRPSHAPGSHYRRRSNPYLPDLDRTSSVRVLSGVPREQMHLLLADNALTRLPPQLFRLEHLAVLSLRSNNLAFLPPEISFLTCLKELNVSNNRLSFLPAEMMKLKLSSLSIQPNHFIEPPPDAETSKFRRTMSRHRTLSKSRLLQDKPRLVSPVRTVFEGGIPSLFELSLRALFASSTGTSRLPAKLELPYDIPADVAARLPPLVLHRLHFACPGMVKGYSTNTQPPDSDSVTGLAFCRSPCHSVSESDQCGPLFFQHVEERFTWESSIAGVDNLGEIPVKWRGCQRGCLAYLDTEDPTAAEASSGSTDALPPSSTPNASQVSTDIVKAVTFEAAAFTDAEDFDDDE</sequence>
<dbReference type="SMART" id="SM00369">
    <property type="entry name" value="LRR_TYP"/>
    <property type="match status" value="2"/>
</dbReference>
<dbReference type="InterPro" id="IPR003591">
    <property type="entry name" value="Leu-rich_rpt_typical-subtyp"/>
</dbReference>
<dbReference type="AlphaFoldDB" id="A0A8H5I209"/>
<feature type="compositionally biased region" description="Low complexity" evidence="3">
    <location>
        <begin position="124"/>
        <end position="134"/>
    </location>
</feature>
<evidence type="ECO:0000256" key="2">
    <source>
        <dbReference type="ARBA" id="ARBA00022737"/>
    </source>
</evidence>
<evidence type="ECO:0000256" key="1">
    <source>
        <dbReference type="ARBA" id="ARBA00022614"/>
    </source>
</evidence>
<feature type="region of interest" description="Disordered" evidence="3">
    <location>
        <begin position="115"/>
        <end position="152"/>
    </location>
</feature>
<keyword evidence="2" id="KW-0677">Repeat</keyword>
<comment type="caution">
    <text evidence="4">The sequence shown here is derived from an EMBL/GenBank/DDBJ whole genome shotgun (WGS) entry which is preliminary data.</text>
</comment>
<protein>
    <submittedName>
        <fullName evidence="4">Uncharacterized protein</fullName>
    </submittedName>
</protein>
<gene>
    <name evidence="4" type="ORF">D9757_000278</name>
</gene>
<dbReference type="EMBL" id="JAACJN010000001">
    <property type="protein sequence ID" value="KAF5393544.1"/>
    <property type="molecule type" value="Genomic_DNA"/>
</dbReference>
<dbReference type="InterPro" id="IPR050216">
    <property type="entry name" value="LRR_domain-containing"/>
</dbReference>
<organism evidence="4 5">
    <name type="scientific">Collybiopsis confluens</name>
    <dbReference type="NCBI Taxonomy" id="2823264"/>
    <lineage>
        <taxon>Eukaryota</taxon>
        <taxon>Fungi</taxon>
        <taxon>Dikarya</taxon>
        <taxon>Basidiomycota</taxon>
        <taxon>Agaricomycotina</taxon>
        <taxon>Agaricomycetes</taxon>
        <taxon>Agaricomycetidae</taxon>
        <taxon>Agaricales</taxon>
        <taxon>Marasmiineae</taxon>
        <taxon>Omphalotaceae</taxon>
        <taxon>Collybiopsis</taxon>
    </lineage>
</organism>
<dbReference type="InterPro" id="IPR001611">
    <property type="entry name" value="Leu-rich_rpt"/>
</dbReference>
<feature type="region of interest" description="Disordered" evidence="3">
    <location>
        <begin position="30"/>
        <end position="103"/>
    </location>
</feature>
<feature type="compositionally biased region" description="Low complexity" evidence="3">
    <location>
        <begin position="42"/>
        <end position="53"/>
    </location>
</feature>
<keyword evidence="1" id="KW-0433">Leucine-rich repeat</keyword>
<evidence type="ECO:0000256" key="3">
    <source>
        <dbReference type="SAM" id="MobiDB-lite"/>
    </source>
</evidence>
<accession>A0A8H5I209</accession>
<keyword evidence="5" id="KW-1185">Reference proteome</keyword>
<dbReference type="GO" id="GO:0005737">
    <property type="term" value="C:cytoplasm"/>
    <property type="evidence" value="ECO:0007669"/>
    <property type="project" value="TreeGrafter"/>
</dbReference>
<dbReference type="InterPro" id="IPR032675">
    <property type="entry name" value="LRR_dom_sf"/>
</dbReference>
<dbReference type="Pfam" id="PF13855">
    <property type="entry name" value="LRR_8"/>
    <property type="match status" value="1"/>
</dbReference>
<reference evidence="4 5" key="1">
    <citation type="journal article" date="2020" name="ISME J.">
        <title>Uncovering the hidden diversity of litter-decomposition mechanisms in mushroom-forming fungi.</title>
        <authorList>
            <person name="Floudas D."/>
            <person name="Bentzer J."/>
            <person name="Ahren D."/>
            <person name="Johansson T."/>
            <person name="Persson P."/>
            <person name="Tunlid A."/>
        </authorList>
    </citation>
    <scope>NUCLEOTIDE SEQUENCE [LARGE SCALE GENOMIC DNA]</scope>
    <source>
        <strain evidence="4 5">CBS 406.79</strain>
    </source>
</reference>